<sequence length="206" mass="22709">MEFTFPLLLLSILVLSAGPVAPTPIRDSHGNPVLYGARYYLTASTDGNGVGMASFNGSCPSTVFLQTFRFGPPVMLFPLDTHGVKIRYAEEEEDLYIMFAQPYHCDQSTQWKISEESGLVTTGGHMSDSFFNYARFRIVRYNTDPPILGKDYYEIWSCPSGSIICSQIGVRPGPDQALGRSDQPLPVLFTKVPEELGASTVMHPTA</sequence>
<dbReference type="AlphaFoldDB" id="A0A1D1Y4P1"/>
<reference evidence="2" key="1">
    <citation type="submission" date="2015-07" db="EMBL/GenBank/DDBJ databases">
        <title>Transcriptome Assembly of Anthurium amnicola.</title>
        <authorList>
            <person name="Suzuki J."/>
        </authorList>
    </citation>
    <scope>NUCLEOTIDE SEQUENCE</scope>
</reference>
<organism evidence="2">
    <name type="scientific">Anthurium amnicola</name>
    <dbReference type="NCBI Taxonomy" id="1678845"/>
    <lineage>
        <taxon>Eukaryota</taxon>
        <taxon>Viridiplantae</taxon>
        <taxon>Streptophyta</taxon>
        <taxon>Embryophyta</taxon>
        <taxon>Tracheophyta</taxon>
        <taxon>Spermatophyta</taxon>
        <taxon>Magnoliopsida</taxon>
        <taxon>Liliopsida</taxon>
        <taxon>Araceae</taxon>
        <taxon>Pothoideae</taxon>
        <taxon>Potheae</taxon>
        <taxon>Anthurium</taxon>
    </lineage>
</organism>
<dbReference type="InterPro" id="IPR002160">
    <property type="entry name" value="Prot_inh_Kunz-lg"/>
</dbReference>
<dbReference type="SMART" id="SM00452">
    <property type="entry name" value="STI"/>
    <property type="match status" value="1"/>
</dbReference>
<dbReference type="Pfam" id="PF00197">
    <property type="entry name" value="Kunitz_legume"/>
    <property type="match status" value="1"/>
</dbReference>
<evidence type="ECO:0000313" key="2">
    <source>
        <dbReference type="EMBL" id="JAT49593.1"/>
    </source>
</evidence>
<dbReference type="EMBL" id="GDJX01018343">
    <property type="protein sequence ID" value="JAT49593.1"/>
    <property type="molecule type" value="Transcribed_RNA"/>
</dbReference>
<dbReference type="PANTHER" id="PTHR33107">
    <property type="entry name" value="KUNITZ TRYPSIN INHIBITOR 2"/>
    <property type="match status" value="1"/>
</dbReference>
<dbReference type="PANTHER" id="PTHR33107:SF5">
    <property type="entry name" value="KUNITZ TRYPSIN INHIBITOR 5"/>
    <property type="match status" value="1"/>
</dbReference>
<accession>A0A1D1Y4P1</accession>
<feature type="signal peptide" evidence="1">
    <location>
        <begin position="1"/>
        <end position="22"/>
    </location>
</feature>
<keyword evidence="1" id="KW-0732">Signal</keyword>
<name>A0A1D1Y4P1_9ARAE</name>
<dbReference type="GO" id="GO:0004866">
    <property type="term" value="F:endopeptidase inhibitor activity"/>
    <property type="evidence" value="ECO:0007669"/>
    <property type="project" value="InterPro"/>
</dbReference>
<dbReference type="Gene3D" id="2.80.10.50">
    <property type="match status" value="1"/>
</dbReference>
<evidence type="ECO:0000256" key="1">
    <source>
        <dbReference type="SAM" id="SignalP"/>
    </source>
</evidence>
<gene>
    <name evidence="2" type="primary">ITC_11</name>
    <name evidence="2" type="ORF">g.73375</name>
</gene>
<dbReference type="SUPFAM" id="SSF50386">
    <property type="entry name" value="STI-like"/>
    <property type="match status" value="1"/>
</dbReference>
<feature type="chain" id="PRO_5008899926" evidence="1">
    <location>
        <begin position="23"/>
        <end position="206"/>
    </location>
</feature>
<protein>
    <submittedName>
        <fullName evidence="2">Trypsin/chymotrypsin inhibitor</fullName>
    </submittedName>
</protein>
<proteinExistence type="predicted"/>
<dbReference type="InterPro" id="IPR011065">
    <property type="entry name" value="Kunitz_inhibitor_STI-like_sf"/>
</dbReference>